<dbReference type="SUPFAM" id="SSF88713">
    <property type="entry name" value="Glycoside hydrolase/deacetylase"/>
    <property type="match status" value="1"/>
</dbReference>
<dbReference type="Proteomes" id="UP000037558">
    <property type="component" value="Unassembled WGS sequence"/>
</dbReference>
<protein>
    <submittedName>
        <fullName evidence="3">Polysaccharide deacetylase</fullName>
    </submittedName>
</protein>
<evidence type="ECO:0000313" key="4">
    <source>
        <dbReference type="Proteomes" id="UP000037558"/>
    </source>
</evidence>
<evidence type="ECO:0000313" key="3">
    <source>
        <dbReference type="EMBL" id="KOO41069.1"/>
    </source>
</evidence>
<dbReference type="GO" id="GO:0016810">
    <property type="term" value="F:hydrolase activity, acting on carbon-nitrogen (but not peptide) bonds"/>
    <property type="evidence" value="ECO:0007669"/>
    <property type="project" value="InterPro"/>
</dbReference>
<dbReference type="PROSITE" id="PS51677">
    <property type="entry name" value="NODB"/>
    <property type="match status" value="1"/>
</dbReference>
<feature type="domain" description="NodB homology" evidence="2">
    <location>
        <begin position="68"/>
        <end position="249"/>
    </location>
</feature>
<dbReference type="GO" id="GO:0005975">
    <property type="term" value="P:carbohydrate metabolic process"/>
    <property type="evidence" value="ECO:0007669"/>
    <property type="project" value="InterPro"/>
</dbReference>
<feature type="chain" id="PRO_5005602810" evidence="1">
    <location>
        <begin position="25"/>
        <end position="270"/>
    </location>
</feature>
<dbReference type="PATRIC" id="fig|284581.3.peg.4207"/>
<dbReference type="CDD" id="cd10948">
    <property type="entry name" value="CE4_BsPdaA_like"/>
    <property type="match status" value="1"/>
</dbReference>
<evidence type="ECO:0000259" key="2">
    <source>
        <dbReference type="PROSITE" id="PS51677"/>
    </source>
</evidence>
<dbReference type="STRING" id="284581.AMD01_19145"/>
<dbReference type="GO" id="GO:0016020">
    <property type="term" value="C:membrane"/>
    <property type="evidence" value="ECO:0007669"/>
    <property type="project" value="TreeGrafter"/>
</dbReference>
<dbReference type="OrthoDB" id="9812065at2"/>
<dbReference type="InterPro" id="IPR002509">
    <property type="entry name" value="NODB_dom"/>
</dbReference>
<keyword evidence="1" id="KW-0732">Signal</keyword>
<comment type="caution">
    <text evidence="3">The sequence shown here is derived from an EMBL/GenBank/DDBJ whole genome shotgun (WGS) entry which is preliminary data.</text>
</comment>
<dbReference type="NCBIfam" id="TIGR02884">
    <property type="entry name" value="spore_pdaA"/>
    <property type="match status" value="1"/>
</dbReference>
<dbReference type="EMBL" id="LILC01000030">
    <property type="protein sequence ID" value="KOO41069.1"/>
    <property type="molecule type" value="Genomic_DNA"/>
</dbReference>
<organism evidence="3 4">
    <name type="scientific">Priestia koreensis</name>
    <dbReference type="NCBI Taxonomy" id="284581"/>
    <lineage>
        <taxon>Bacteria</taxon>
        <taxon>Bacillati</taxon>
        <taxon>Bacillota</taxon>
        <taxon>Bacilli</taxon>
        <taxon>Bacillales</taxon>
        <taxon>Bacillaceae</taxon>
        <taxon>Priestia</taxon>
    </lineage>
</organism>
<dbReference type="AlphaFoldDB" id="A0A0M0KQI5"/>
<dbReference type="InterPro" id="IPR011330">
    <property type="entry name" value="Glyco_hydro/deAcase_b/a-brl"/>
</dbReference>
<dbReference type="InterPro" id="IPR050248">
    <property type="entry name" value="Polysacc_deacetylase_ArnD"/>
</dbReference>
<dbReference type="InterPro" id="IPR014235">
    <property type="entry name" value="Spore_PdaA"/>
</dbReference>
<evidence type="ECO:0000256" key="1">
    <source>
        <dbReference type="SAM" id="SignalP"/>
    </source>
</evidence>
<dbReference type="Pfam" id="PF01522">
    <property type="entry name" value="Polysacc_deac_1"/>
    <property type="match status" value="1"/>
</dbReference>
<accession>A0A0M0KQI5</accession>
<reference evidence="4" key="1">
    <citation type="submission" date="2015-08" db="EMBL/GenBank/DDBJ databases">
        <title>Fjat-14210 dsm16467.</title>
        <authorList>
            <person name="Liu B."/>
            <person name="Wang J."/>
            <person name="Zhu Y."/>
            <person name="Liu G."/>
            <person name="Chen Q."/>
            <person name="Chen Z."/>
            <person name="Lan J."/>
            <person name="Che J."/>
            <person name="Ge C."/>
            <person name="Shi H."/>
            <person name="Pan Z."/>
            <person name="Liu X."/>
        </authorList>
    </citation>
    <scope>NUCLEOTIDE SEQUENCE [LARGE SCALE GENOMIC DNA]</scope>
    <source>
        <strain evidence="4">DSM 16467</strain>
    </source>
</reference>
<gene>
    <name evidence="3" type="ORF">AMD01_19145</name>
</gene>
<keyword evidence="4" id="KW-1185">Reference proteome</keyword>
<proteinExistence type="predicted"/>
<dbReference type="PANTHER" id="PTHR10587">
    <property type="entry name" value="GLYCOSYL TRANSFERASE-RELATED"/>
    <property type="match status" value="1"/>
</dbReference>
<dbReference type="Gene3D" id="3.20.20.370">
    <property type="entry name" value="Glycoside hydrolase/deacetylase"/>
    <property type="match status" value="1"/>
</dbReference>
<feature type="signal peptide" evidence="1">
    <location>
        <begin position="1"/>
        <end position="24"/>
    </location>
</feature>
<dbReference type="PANTHER" id="PTHR10587:SF78">
    <property type="entry name" value="PEPTIDOGLYCAN-N-ACETYLMURAMIC ACID DEACETYLASE PDAA"/>
    <property type="match status" value="1"/>
</dbReference>
<name>A0A0M0KQI5_9BACI</name>
<sequence length="270" mass="30829">MKKLFFAIAALLLINGGMFSGAYGASSNTPIHWGFSKSKNHEPASAGAAYDQLLKKHDSFYIGHTTEKHIYLTFDNGYENGYTEKVLNILKKKKVPATFFVTGHYLTDQPELVKRMASEGHIVGNHSWHHPDLTTVDDSKLKEELQRVKTEYTKLTGKKDMKYLRPPRGIFSDRVLGLAKDEGYTTVFWSLAFVDWKTDQQKGWRYSYDNIMAQIHPGAILLLHTVSSDNAEALGKSIDDLRKQGYEFRSLDEYMLKETQHMNSMILEPK</sequence>